<feature type="region of interest" description="Disordered" evidence="1">
    <location>
        <begin position="58"/>
        <end position="99"/>
    </location>
</feature>
<dbReference type="SUPFAM" id="SSF56112">
    <property type="entry name" value="Protein kinase-like (PK-like)"/>
    <property type="match status" value="1"/>
</dbReference>
<dbReference type="PROSITE" id="PS50011">
    <property type="entry name" value="PROTEIN_KINASE_DOM"/>
    <property type="match status" value="1"/>
</dbReference>
<dbReference type="EMBL" id="KN818518">
    <property type="protein sequence ID" value="KIL55421.1"/>
    <property type="molecule type" value="Genomic_DNA"/>
</dbReference>
<evidence type="ECO:0000313" key="4">
    <source>
        <dbReference type="Proteomes" id="UP000054549"/>
    </source>
</evidence>
<dbReference type="Gene3D" id="1.10.510.10">
    <property type="entry name" value="Transferase(Phosphotransferase) domain 1"/>
    <property type="match status" value="1"/>
</dbReference>
<dbReference type="GO" id="GO:0005524">
    <property type="term" value="F:ATP binding"/>
    <property type="evidence" value="ECO:0007669"/>
    <property type="project" value="InterPro"/>
</dbReference>
<proteinExistence type="predicted"/>
<keyword evidence="4" id="KW-1185">Reference proteome</keyword>
<feature type="domain" description="Protein kinase" evidence="2">
    <location>
        <begin position="1"/>
        <end position="99"/>
    </location>
</feature>
<dbReference type="InParanoid" id="A0A0C2WFP9"/>
<dbReference type="InterPro" id="IPR040976">
    <property type="entry name" value="Pkinase_fungal"/>
</dbReference>
<organism evidence="3 4">
    <name type="scientific">Amanita muscaria (strain Koide BX008)</name>
    <dbReference type="NCBI Taxonomy" id="946122"/>
    <lineage>
        <taxon>Eukaryota</taxon>
        <taxon>Fungi</taxon>
        <taxon>Dikarya</taxon>
        <taxon>Basidiomycota</taxon>
        <taxon>Agaricomycotina</taxon>
        <taxon>Agaricomycetes</taxon>
        <taxon>Agaricomycetidae</taxon>
        <taxon>Agaricales</taxon>
        <taxon>Pluteineae</taxon>
        <taxon>Amanitaceae</taxon>
        <taxon>Amanita</taxon>
    </lineage>
</organism>
<name>A0A0C2WFP9_AMAMK</name>
<dbReference type="Proteomes" id="UP000054549">
    <property type="component" value="Unassembled WGS sequence"/>
</dbReference>
<protein>
    <recommendedName>
        <fullName evidence="2">Protein kinase domain-containing protein</fullName>
    </recommendedName>
</protein>
<dbReference type="InterPro" id="IPR008266">
    <property type="entry name" value="Tyr_kinase_AS"/>
</dbReference>
<accession>A0A0C2WFP9</accession>
<feature type="compositionally biased region" description="Polar residues" evidence="1">
    <location>
        <begin position="73"/>
        <end position="82"/>
    </location>
</feature>
<dbReference type="InterPro" id="IPR011009">
    <property type="entry name" value="Kinase-like_dom_sf"/>
</dbReference>
<dbReference type="GO" id="GO:0004672">
    <property type="term" value="F:protein kinase activity"/>
    <property type="evidence" value="ECO:0007669"/>
    <property type="project" value="InterPro"/>
</dbReference>
<evidence type="ECO:0000256" key="1">
    <source>
        <dbReference type="SAM" id="MobiDB-lite"/>
    </source>
</evidence>
<dbReference type="HOGENOM" id="CLU_2319802_0_0_1"/>
<sequence length="99" mass="10745">MLAAHKYLWENLQILHRDISIGNILLYRAEEGQEANGLLIDFDFSTTFVPDSVNDEDDANFTTAADDAGTGNMETNNNSRASSMKAAGTGNMETVTADV</sequence>
<reference evidence="3 4" key="1">
    <citation type="submission" date="2014-04" db="EMBL/GenBank/DDBJ databases">
        <title>Evolutionary Origins and Diversification of the Mycorrhizal Mutualists.</title>
        <authorList>
            <consortium name="DOE Joint Genome Institute"/>
            <consortium name="Mycorrhizal Genomics Consortium"/>
            <person name="Kohler A."/>
            <person name="Kuo A."/>
            <person name="Nagy L.G."/>
            <person name="Floudas D."/>
            <person name="Copeland A."/>
            <person name="Barry K.W."/>
            <person name="Cichocki N."/>
            <person name="Veneault-Fourrey C."/>
            <person name="LaButti K."/>
            <person name="Lindquist E.A."/>
            <person name="Lipzen A."/>
            <person name="Lundell T."/>
            <person name="Morin E."/>
            <person name="Murat C."/>
            <person name="Riley R."/>
            <person name="Ohm R."/>
            <person name="Sun H."/>
            <person name="Tunlid A."/>
            <person name="Henrissat B."/>
            <person name="Grigoriev I.V."/>
            <person name="Hibbett D.S."/>
            <person name="Martin F."/>
        </authorList>
    </citation>
    <scope>NUCLEOTIDE SEQUENCE [LARGE SCALE GENOMIC DNA]</scope>
    <source>
        <strain evidence="3 4">Koide BX008</strain>
    </source>
</reference>
<feature type="compositionally biased region" description="Low complexity" evidence="1">
    <location>
        <begin position="60"/>
        <end position="72"/>
    </location>
</feature>
<dbReference type="PROSITE" id="PS00109">
    <property type="entry name" value="PROTEIN_KINASE_TYR"/>
    <property type="match status" value="1"/>
</dbReference>
<dbReference type="Pfam" id="PF17667">
    <property type="entry name" value="Pkinase_fungal"/>
    <property type="match status" value="1"/>
</dbReference>
<evidence type="ECO:0000259" key="2">
    <source>
        <dbReference type="PROSITE" id="PS50011"/>
    </source>
</evidence>
<dbReference type="AlphaFoldDB" id="A0A0C2WFP9"/>
<dbReference type="OrthoDB" id="5569250at2759"/>
<dbReference type="InterPro" id="IPR000719">
    <property type="entry name" value="Prot_kinase_dom"/>
</dbReference>
<gene>
    <name evidence="3" type="ORF">M378DRAFT_17957</name>
</gene>
<evidence type="ECO:0000313" key="3">
    <source>
        <dbReference type="EMBL" id="KIL55421.1"/>
    </source>
</evidence>